<dbReference type="PANTHER" id="PTHR35024">
    <property type="entry name" value="HYPOTHETICAL CYTOSOLIC PROTEIN"/>
    <property type="match status" value="1"/>
</dbReference>
<evidence type="ECO:0000256" key="2">
    <source>
        <dbReference type="SAM" id="MobiDB-lite"/>
    </source>
</evidence>
<accession>A0A2Z3LHM6</accession>
<comment type="similarity">
    <text evidence="1">Belongs to the bactofilin family.</text>
</comment>
<dbReference type="OrthoDB" id="5432602at2"/>
<dbReference type="InterPro" id="IPR007607">
    <property type="entry name" value="BacA/B"/>
</dbReference>
<evidence type="ECO:0008006" key="5">
    <source>
        <dbReference type="Google" id="ProtNLM"/>
    </source>
</evidence>
<dbReference type="Pfam" id="PF04519">
    <property type="entry name" value="Bactofilin"/>
    <property type="match status" value="1"/>
</dbReference>
<dbReference type="PANTHER" id="PTHR35024:SF4">
    <property type="entry name" value="POLYMER-FORMING CYTOSKELETAL PROTEIN"/>
    <property type="match status" value="1"/>
</dbReference>
<name>A0A2Z3LHM6_9BACT</name>
<dbReference type="RefSeq" id="WP_109997709.1">
    <property type="nucleotide sequence ID" value="NZ_CP029619.1"/>
</dbReference>
<dbReference type="AlphaFoldDB" id="A0A2Z3LHM6"/>
<dbReference type="KEGG" id="cher:DK880_00628"/>
<evidence type="ECO:0000313" key="4">
    <source>
        <dbReference type="Proteomes" id="UP000245872"/>
    </source>
</evidence>
<protein>
    <recommendedName>
        <fullName evidence="5">Polymer-forming cytoskeletal protein</fullName>
    </recommendedName>
</protein>
<dbReference type="Proteomes" id="UP000245872">
    <property type="component" value="Chromosome"/>
</dbReference>
<organism evidence="3 4">
    <name type="scientific">Candidatus Cardinium hertigii</name>
    <dbReference type="NCBI Taxonomy" id="247481"/>
    <lineage>
        <taxon>Bacteria</taxon>
        <taxon>Pseudomonadati</taxon>
        <taxon>Bacteroidota</taxon>
        <taxon>Cytophagia</taxon>
        <taxon>Cytophagales</taxon>
        <taxon>Amoebophilaceae</taxon>
        <taxon>Candidatus Cardinium</taxon>
    </lineage>
</organism>
<feature type="compositionally biased region" description="Low complexity" evidence="2">
    <location>
        <begin position="125"/>
        <end position="138"/>
    </location>
</feature>
<gene>
    <name evidence="3" type="ORF">DK880_00628</name>
</gene>
<feature type="region of interest" description="Disordered" evidence="2">
    <location>
        <begin position="117"/>
        <end position="159"/>
    </location>
</feature>
<proteinExistence type="inferred from homology"/>
<evidence type="ECO:0000256" key="1">
    <source>
        <dbReference type="ARBA" id="ARBA00044755"/>
    </source>
</evidence>
<evidence type="ECO:0000313" key="3">
    <source>
        <dbReference type="EMBL" id="AWN81944.1"/>
    </source>
</evidence>
<keyword evidence="4" id="KW-1185">Reference proteome</keyword>
<dbReference type="EMBL" id="CP029619">
    <property type="protein sequence ID" value="AWN81944.1"/>
    <property type="molecule type" value="Genomic_DNA"/>
</dbReference>
<sequence>MFNNNKIKNTGPVTIGNIIGQGSHLEGNIHTTGNLRIEGKITGSIQTEAKVVLSHTAQLQGNIVAYHAEIGGEVRGRIEVVELLVLKTTAVVWGDIIANKLVFEEGAYFDGKCKMGKKANEKPASLSTASINSSSVTTDPSESEQSGDDKIVKSHSFSK</sequence>
<reference evidence="3 4" key="1">
    <citation type="submission" date="2018-05" db="EMBL/GenBank/DDBJ databases">
        <title>Candidatus Cardinium hertigii Genome Assembly.</title>
        <authorList>
            <person name="Showmaker K.C."/>
            <person name="Walden K.O."/>
            <person name="Fields C.J."/>
            <person name="Lambert K.N."/>
            <person name="Hudson M.E."/>
        </authorList>
    </citation>
    <scope>NUCLEOTIDE SEQUENCE [LARGE SCALE GENOMIC DNA]</scope>
    <source>
        <strain evidence="4">cHgTN10</strain>
    </source>
</reference>